<dbReference type="EMBL" id="JABFUD020000010">
    <property type="protein sequence ID" value="KAI5074175.1"/>
    <property type="molecule type" value="Genomic_DNA"/>
</dbReference>
<reference evidence="1" key="1">
    <citation type="submission" date="2021-01" db="EMBL/GenBank/DDBJ databases">
        <title>Adiantum capillus-veneris genome.</title>
        <authorList>
            <person name="Fang Y."/>
            <person name="Liao Q."/>
        </authorList>
    </citation>
    <scope>NUCLEOTIDE SEQUENCE</scope>
    <source>
        <strain evidence="1">H3</strain>
        <tissue evidence="1">Leaf</tissue>
    </source>
</reference>
<sequence length="85" mass="9840">MQEELVEALVEQDLRVPPTKQILGFELMTDYRNLYFPSRIRASTGAWSMPSSLSDLVWLMLERRTHPGSNIELCSNIWVVSLRNC</sequence>
<protein>
    <submittedName>
        <fullName evidence="1">Uncharacterized protein</fullName>
    </submittedName>
</protein>
<comment type="caution">
    <text evidence="1">The sequence shown here is derived from an EMBL/GenBank/DDBJ whole genome shotgun (WGS) entry which is preliminary data.</text>
</comment>
<evidence type="ECO:0000313" key="1">
    <source>
        <dbReference type="EMBL" id="KAI5074175.1"/>
    </source>
</evidence>
<name>A0A9D4UU67_ADICA</name>
<organism evidence="1 2">
    <name type="scientific">Adiantum capillus-veneris</name>
    <name type="common">Maidenhair fern</name>
    <dbReference type="NCBI Taxonomy" id="13818"/>
    <lineage>
        <taxon>Eukaryota</taxon>
        <taxon>Viridiplantae</taxon>
        <taxon>Streptophyta</taxon>
        <taxon>Embryophyta</taxon>
        <taxon>Tracheophyta</taxon>
        <taxon>Polypodiopsida</taxon>
        <taxon>Polypodiidae</taxon>
        <taxon>Polypodiales</taxon>
        <taxon>Pteridineae</taxon>
        <taxon>Pteridaceae</taxon>
        <taxon>Vittarioideae</taxon>
        <taxon>Adiantum</taxon>
    </lineage>
</organism>
<accession>A0A9D4UU67</accession>
<dbReference type="Proteomes" id="UP000886520">
    <property type="component" value="Chromosome 10"/>
</dbReference>
<evidence type="ECO:0000313" key="2">
    <source>
        <dbReference type="Proteomes" id="UP000886520"/>
    </source>
</evidence>
<dbReference type="AlphaFoldDB" id="A0A9D4UU67"/>
<keyword evidence="2" id="KW-1185">Reference proteome</keyword>
<gene>
    <name evidence="1" type="ORF">GOP47_0010136</name>
</gene>
<proteinExistence type="predicted"/>